<dbReference type="PANTHER" id="PTHR48445">
    <property type="entry name" value="OS02G0782100 PROTEIN"/>
    <property type="match status" value="1"/>
</dbReference>
<sequence>MSRMSSPPRLHRSPLPHLGIGGLRHMPSSPSAPAHPSLNAICPPSHPPREGIRASAKVVETWGAPNASCAIVTASLADRATDPVSIPFRASLPTEALPDLLIIKGVTLIAALLQVLAVARKNGVVELLNPLNGDTLAAVNTVGPAPNDGGAEGDPLTALHLFTRQASDLLGLTIFVFFMINVPSERALLLDFACSLMFGVAAKSINVLFSYVKPAIKDNDSLIQKRAYKVLSMLLKS</sequence>
<gene>
    <name evidence="2" type="ORF">Zm00014a_023325</name>
</gene>
<evidence type="ECO:0000256" key="1">
    <source>
        <dbReference type="SAM" id="MobiDB-lite"/>
    </source>
</evidence>
<dbReference type="AlphaFoldDB" id="A0A3L6DLW5"/>
<protein>
    <submittedName>
        <fullName evidence="2">Uncharacterized protein</fullName>
    </submittedName>
</protein>
<evidence type="ECO:0000313" key="2">
    <source>
        <dbReference type="EMBL" id="PWZ08521.1"/>
    </source>
</evidence>
<name>A0A3L6DLW5_MAIZE</name>
<reference evidence="2" key="1">
    <citation type="journal article" date="2018" name="Nat. Genet.">
        <title>Extensive intraspecific gene order and gene structural variations between Mo17 and other maize genomes.</title>
        <authorList>
            <person name="Sun S."/>
            <person name="Zhou Y."/>
            <person name="Chen J."/>
            <person name="Shi J."/>
            <person name="Zhao H."/>
            <person name="Zhao H."/>
            <person name="Song W."/>
            <person name="Zhang M."/>
            <person name="Cui Y."/>
            <person name="Dong X."/>
            <person name="Liu H."/>
            <person name="Ma X."/>
            <person name="Jiao Y."/>
            <person name="Wang B."/>
            <person name="Wei X."/>
            <person name="Stein J.C."/>
            <person name="Glaubitz J.C."/>
            <person name="Lu F."/>
            <person name="Yu G."/>
            <person name="Liang C."/>
            <person name="Fengler K."/>
            <person name="Li B."/>
            <person name="Rafalski A."/>
            <person name="Schnable P.S."/>
            <person name="Ware D.H."/>
            <person name="Buckler E.S."/>
            <person name="Lai J."/>
        </authorList>
    </citation>
    <scope>NUCLEOTIDE SEQUENCE [LARGE SCALE GENOMIC DNA]</scope>
    <source>
        <tissue evidence="2">Seedling</tissue>
    </source>
</reference>
<comment type="caution">
    <text evidence="2">The sequence shown here is derived from an EMBL/GenBank/DDBJ whole genome shotgun (WGS) entry which is preliminary data.</text>
</comment>
<accession>A0A3L6DLW5</accession>
<dbReference type="ExpressionAtlas" id="A0A3L6DLW5">
    <property type="expression patterns" value="baseline and differential"/>
</dbReference>
<dbReference type="Proteomes" id="UP000251960">
    <property type="component" value="Chromosome 8"/>
</dbReference>
<proteinExistence type="predicted"/>
<feature type="region of interest" description="Disordered" evidence="1">
    <location>
        <begin position="1"/>
        <end position="52"/>
    </location>
</feature>
<dbReference type="PANTHER" id="PTHR48445:SF1">
    <property type="entry name" value="OS02G0782100 PROTEIN"/>
    <property type="match status" value="1"/>
</dbReference>
<organism evidence="2">
    <name type="scientific">Zea mays</name>
    <name type="common">Maize</name>
    <dbReference type="NCBI Taxonomy" id="4577"/>
    <lineage>
        <taxon>Eukaryota</taxon>
        <taxon>Viridiplantae</taxon>
        <taxon>Streptophyta</taxon>
        <taxon>Embryophyta</taxon>
        <taxon>Tracheophyta</taxon>
        <taxon>Spermatophyta</taxon>
        <taxon>Magnoliopsida</taxon>
        <taxon>Liliopsida</taxon>
        <taxon>Poales</taxon>
        <taxon>Poaceae</taxon>
        <taxon>PACMAD clade</taxon>
        <taxon>Panicoideae</taxon>
        <taxon>Andropogonodae</taxon>
        <taxon>Andropogoneae</taxon>
        <taxon>Tripsacinae</taxon>
        <taxon>Zea</taxon>
    </lineage>
</organism>
<feature type="compositionally biased region" description="Low complexity" evidence="1">
    <location>
        <begin position="27"/>
        <end position="37"/>
    </location>
</feature>
<dbReference type="EMBL" id="NCVQ01000009">
    <property type="protein sequence ID" value="PWZ08521.1"/>
    <property type="molecule type" value="Genomic_DNA"/>
</dbReference>